<proteinExistence type="predicted"/>
<dbReference type="Proteomes" id="UP000502706">
    <property type="component" value="Chromosome"/>
</dbReference>
<keyword evidence="2" id="KW-1185">Reference proteome</keyword>
<dbReference type="AlphaFoldDB" id="A0A6G8PTF4"/>
<sequence length="130" mass="14386">MDGVRRYMAGDVVRMGLVLEHASNLSRVFVAFSHERDPLTELYFEATYFPAENSEWTADGSKRTRVMLEAPLPPETVPGVYGLNRVNAFSVGGKLSRLREEDLRGLPGTSFEVVEEPAEPPTVAGLEFLA</sequence>
<evidence type="ECO:0000313" key="2">
    <source>
        <dbReference type="Proteomes" id="UP000502706"/>
    </source>
</evidence>
<organism evidence="1 2">
    <name type="scientific">Rubrobacter marinus</name>
    <dbReference type="NCBI Taxonomy" id="2653852"/>
    <lineage>
        <taxon>Bacteria</taxon>
        <taxon>Bacillati</taxon>
        <taxon>Actinomycetota</taxon>
        <taxon>Rubrobacteria</taxon>
        <taxon>Rubrobacterales</taxon>
        <taxon>Rubrobacteraceae</taxon>
        <taxon>Rubrobacter</taxon>
    </lineage>
</organism>
<name>A0A6G8PTF4_9ACTN</name>
<dbReference type="KEGG" id="rmar:GBA65_01245"/>
<dbReference type="RefSeq" id="WP_166395038.1">
    <property type="nucleotide sequence ID" value="NZ_CP045121.1"/>
</dbReference>
<protein>
    <submittedName>
        <fullName evidence="1">Uncharacterized protein</fullName>
    </submittedName>
</protein>
<accession>A0A6G8PTF4</accession>
<gene>
    <name evidence="1" type="ORF">GBA65_01245</name>
</gene>
<reference evidence="1 2" key="1">
    <citation type="submission" date="2019-10" db="EMBL/GenBank/DDBJ databases">
        <title>Rubrobacter sp nov SCSIO 52915 isolated from a deep-sea sediment in the South China Sea.</title>
        <authorList>
            <person name="Chen R.W."/>
        </authorList>
    </citation>
    <scope>NUCLEOTIDE SEQUENCE [LARGE SCALE GENOMIC DNA]</scope>
    <source>
        <strain evidence="1 2">SCSIO 52915</strain>
    </source>
</reference>
<dbReference type="EMBL" id="CP045121">
    <property type="protein sequence ID" value="QIN77362.1"/>
    <property type="molecule type" value="Genomic_DNA"/>
</dbReference>
<evidence type="ECO:0000313" key="1">
    <source>
        <dbReference type="EMBL" id="QIN77362.1"/>
    </source>
</evidence>